<evidence type="ECO:0000256" key="5">
    <source>
        <dbReference type="SAM" id="Phobius"/>
    </source>
</evidence>
<evidence type="ECO:0000256" key="2">
    <source>
        <dbReference type="ARBA" id="ARBA00022737"/>
    </source>
</evidence>
<dbReference type="Gene3D" id="2.60.40.2030">
    <property type="match status" value="1"/>
</dbReference>
<organism evidence="7 8">
    <name type="scientific">Desulfonema limicola</name>
    <dbReference type="NCBI Taxonomy" id="45656"/>
    <lineage>
        <taxon>Bacteria</taxon>
        <taxon>Pseudomonadati</taxon>
        <taxon>Thermodesulfobacteriota</taxon>
        <taxon>Desulfobacteria</taxon>
        <taxon>Desulfobacterales</taxon>
        <taxon>Desulfococcaceae</taxon>
        <taxon>Desulfonema</taxon>
    </lineage>
</organism>
<dbReference type="GO" id="GO:0007154">
    <property type="term" value="P:cell communication"/>
    <property type="evidence" value="ECO:0007669"/>
    <property type="project" value="InterPro"/>
</dbReference>
<dbReference type="PANTHER" id="PTHR46182">
    <property type="entry name" value="FI19480P1"/>
    <property type="match status" value="1"/>
</dbReference>
<keyword evidence="1" id="KW-0732">Signal</keyword>
<dbReference type="InterPro" id="IPR053784">
    <property type="entry name" value="Choice_anch_U_dom"/>
</dbReference>
<dbReference type="InterPro" id="IPR029865">
    <property type="entry name" value="KIAA0319-like"/>
</dbReference>
<feature type="domain" description="Calx-beta" evidence="6">
    <location>
        <begin position="4594"/>
        <end position="4691"/>
    </location>
</feature>
<keyword evidence="2" id="KW-0677">Repeat</keyword>
<dbReference type="SUPFAM" id="SSF51126">
    <property type="entry name" value="Pectin lyase-like"/>
    <property type="match status" value="1"/>
</dbReference>
<feature type="transmembrane region" description="Helical" evidence="5">
    <location>
        <begin position="12"/>
        <end position="33"/>
    </location>
</feature>
<dbReference type="GO" id="GO:0031410">
    <property type="term" value="C:cytoplasmic vesicle"/>
    <property type="evidence" value="ECO:0007669"/>
    <property type="project" value="TreeGrafter"/>
</dbReference>
<dbReference type="SMART" id="SM00237">
    <property type="entry name" value="Calx_beta"/>
    <property type="match status" value="1"/>
</dbReference>
<evidence type="ECO:0000256" key="1">
    <source>
        <dbReference type="ARBA" id="ARBA00022729"/>
    </source>
</evidence>
<dbReference type="EMBL" id="CP061799">
    <property type="protein sequence ID" value="QTA81559.1"/>
    <property type="molecule type" value="Genomic_DNA"/>
</dbReference>
<evidence type="ECO:0000259" key="6">
    <source>
        <dbReference type="SMART" id="SM00237"/>
    </source>
</evidence>
<evidence type="ECO:0000256" key="4">
    <source>
        <dbReference type="SAM" id="MobiDB-lite"/>
    </source>
</evidence>
<dbReference type="InterPro" id="IPR006626">
    <property type="entry name" value="PbH1"/>
</dbReference>
<name>A0A975B9N9_9BACT</name>
<dbReference type="GO" id="GO:0016020">
    <property type="term" value="C:membrane"/>
    <property type="evidence" value="ECO:0007669"/>
    <property type="project" value="InterPro"/>
</dbReference>
<dbReference type="InterPro" id="IPR039448">
    <property type="entry name" value="Beta_helix"/>
</dbReference>
<dbReference type="Proteomes" id="UP000663720">
    <property type="component" value="Chromosome"/>
</dbReference>
<dbReference type="NCBIfam" id="NF041766">
    <property type="entry name" value="choice_anch_U"/>
    <property type="match status" value="1"/>
</dbReference>
<evidence type="ECO:0000313" key="8">
    <source>
        <dbReference type="Proteomes" id="UP000663720"/>
    </source>
</evidence>
<dbReference type="InterPro" id="IPR003644">
    <property type="entry name" value="Calx_beta"/>
</dbReference>
<dbReference type="InterPro" id="IPR011050">
    <property type="entry name" value="Pectin_lyase_fold/virulence"/>
</dbReference>
<reference evidence="7" key="1">
    <citation type="journal article" date="2021" name="Microb. Physiol.">
        <title>Proteogenomic Insights into the Physiology of Marine, Sulfate-Reducing, Filamentous Desulfonema limicola and Desulfonema magnum.</title>
        <authorList>
            <person name="Schnaars V."/>
            <person name="Wohlbrand L."/>
            <person name="Scheve S."/>
            <person name="Hinrichs C."/>
            <person name="Reinhardt R."/>
            <person name="Rabus R."/>
        </authorList>
    </citation>
    <scope>NUCLEOTIDE SEQUENCE</scope>
    <source>
        <strain evidence="7">5ac10</strain>
    </source>
</reference>
<evidence type="ECO:0000256" key="3">
    <source>
        <dbReference type="ARBA" id="ARBA00022837"/>
    </source>
</evidence>
<keyword evidence="5" id="KW-1133">Transmembrane helix</keyword>
<dbReference type="InterPro" id="IPR038081">
    <property type="entry name" value="CalX-like_sf"/>
</dbReference>
<gene>
    <name evidence="7" type="ORF">dnl_38970</name>
</gene>
<dbReference type="Pfam" id="PF03160">
    <property type="entry name" value="Calx-beta"/>
    <property type="match status" value="2"/>
</dbReference>
<keyword evidence="5" id="KW-0812">Transmembrane</keyword>
<dbReference type="Pfam" id="PF22352">
    <property type="entry name" value="K319L-like_PKD"/>
    <property type="match status" value="2"/>
</dbReference>
<feature type="region of interest" description="Disordered" evidence="4">
    <location>
        <begin position="5471"/>
        <end position="5511"/>
    </location>
</feature>
<dbReference type="KEGG" id="dli:dnl_38970"/>
<keyword evidence="8" id="KW-1185">Reference proteome</keyword>
<keyword evidence="3" id="KW-0106">Calcium</keyword>
<dbReference type="InterPro" id="IPR013783">
    <property type="entry name" value="Ig-like_fold"/>
</dbReference>
<proteinExistence type="predicted"/>
<dbReference type="Pfam" id="PF13229">
    <property type="entry name" value="Beta_helix"/>
    <property type="match status" value="1"/>
</dbReference>
<dbReference type="Gene3D" id="2.60.40.10">
    <property type="entry name" value="Immunoglobulins"/>
    <property type="match status" value="2"/>
</dbReference>
<protein>
    <submittedName>
        <fullName evidence="7">Calx-beta domain-containing protein</fullName>
    </submittedName>
</protein>
<accession>A0A975B9N9</accession>
<dbReference type="RefSeq" id="WP_207687581.1">
    <property type="nucleotide sequence ID" value="NZ_CP061799.1"/>
</dbReference>
<evidence type="ECO:0000313" key="7">
    <source>
        <dbReference type="EMBL" id="QTA81559.1"/>
    </source>
</evidence>
<dbReference type="Gene3D" id="2.60.40.3010">
    <property type="match status" value="1"/>
</dbReference>
<dbReference type="SUPFAM" id="SSF141072">
    <property type="entry name" value="CalX-like"/>
    <property type="match status" value="1"/>
</dbReference>
<dbReference type="PANTHER" id="PTHR46182:SF2">
    <property type="entry name" value="FI19480P1"/>
    <property type="match status" value="1"/>
</dbReference>
<feature type="compositionally biased region" description="Acidic residues" evidence="4">
    <location>
        <begin position="5482"/>
        <end position="5492"/>
    </location>
</feature>
<sequence length="5522" mass="579520">MSNRLFLKLKSLYFISALMLFLFSGFLITYPVYAATVTNLNDTTDILSSDYPGSLREAIENSSAGDTIDFDITPVPAEYIIKLESSLPLITKALNINGLDKTGNTPIILDGGNSVYGDGIKISSVASGVKIENLIIKNFLLSGIILENSSSAEIYNCAISSNNNYGIIIIGGTGNKIGASGFGNIINSNGRDGIQIGTDFIGSSGNIIQDSVIYGNGRYGVSIVGSSTNNQVIENDIYGNSSTGISVLNNETNTPVLSSFVVDKVGGWIQDSGVAETIRLDFFTNTDCAAGTCEGQAFVESTTITTDGSGGKFPFSHIFTTVLPDPGTFILTATATNTTAGLNTSVFSVKNTAPVNTVPGLQVTPLNTDLIFSTANSNSIAVEDKNNIYDSIKITLTVDKGSLSLGSLTGIDFTNGTGDGIEDNTMTFEGTLSDVNTALEGLTFKPQTDYIADVTLTITTDDQTGAELAGPGIDQDTVTIQTAKIIVSPLSLTTTEAGGTAQFTVKLNSQPTADVTITLNSNNVNEGTIDKTALTFTNTDWDTPQTVTVTGVDDFIDDGNVSYKIILSPDTETADTAYNNLEPDDVSVSNTDNDTAGITVSEISGDTTEAGGTAAFTVVLTSEPVADVTINLSSSDTSEGTVPALVTFTPVNWKTAQTVTVTGVDDNIDDGDITFQVITSVTSDDTVYSAIDPSDVEVKNIDNDTAGITVSAISGDTSEAGDTAEFTVVLTSEPVANVIINLSSSNTGEGTVPALITFTATDWNIVQTVIVTGVDDNVDDGDITFQINTSVTSDDIVYSAIDPSDVTVKNIDDDTAGITVSAISGDTSEAGGTATFTVVFTSEPVADVTIELTSSDTGEGTVEPGSLIFTSLNWNIAQTVTVTGVDDKLADGDIVYTIQTGNAVSTDPKYSGFIMDDVSVTNIDNDTAGVSVSTGSVDIKEGETGVTYDIALNTIPSDTVTITITSDSQINVNPVSLIFNANETAFDPQSVEVTAVDDTNAEGLHISIIKHTAASTGDANYDKIAIADVTANITDNDTLVINEFVLNHAVDNASEYIEIKGSPDTDYSADYTLVQLDGQAIITGSYPLGTTDAAGYWWTGYQDNQFGNNTLTLLLVKGYTGTTGNNLDPDSKGILDISPWSSIPDAVAVSDGTGNTYGTPVLGLLGGASRIPDGTDTDNAGDWTENDFDGAGLDLDGDGILELGTPALEEAVNTPGSANIMAVSGVTITQTGDPASTQAAEGDAAGDTYTIRLNTVPPENVTITITPENTQIDIGQGAGNPVDLVFTPDDWSVNQEVNVIADDDKIIEANPHTALISHTAAGGGYDTVVIEDITVSIADNDIAGVTITETGEGTAVEEGGTTDTYTVVLDTIPVSNVTITINPDAQVSIDKTELVFTPETALEPQTVTITADDDKVIEGDHSGIISHTSASDDPAYAAGALTIASVTAAITDNDTAGITITQTGEDTAVEEGGLGDTYSISLNTIPAGNVIISLKTEKGQTIAEPAQLTFTPFNALETQEIKVTAVDDFVVEESPHQDLISHSIDAADTADENYKVLDLADKDVLVNIADNDIAGITFSKTQVNVFEGGAEDTYTVKLNTIPNGIVTLIITPGDQVTANPGIIEFKNNESALVPVPVTITAIDDSIAEASPHKDTIIHAVKEGSAGEYTALADIASVEAGIADNDSPGVNLSAVSLNTAEGGEPVTYTVKLNTQPKNPVTLSFTTDAQVEAIADIVFLADATAMEPKIITITAVDDTLAEGVHESIIKHSLKSDDPDYNIAVNDVSVSITDNETAGVVITPVNINADEAGTIAAEYTVKLSSVPSTPVTIDFTTDSKQVNPIASLTFTGSTALNPQSVKVSVVDDHYVEGTHTSIISHAIEGTSADEYLDVSVSSVTVSIIDNDTASVIISPVEINVGEGGATASYTVRLSSIPSSQVTIVAAADKDNQLQAVSDIIFEPDASALEEKTVEVIAVDDNTAEASPHIVNIINSITSDSASEYKDVAVPSVAVKIADNDSPGITVLPGTVEISEDGTKTAEYTLKLNTVPVNTVTITIIPDSQVSVNHTSLTFNADDTAFNPQSVKVTAVDDAIAEGLHKGVIEHSASSTDLDYDGITIEDVTAVIIDDDTLVINEFVIDHAVNNSREYVEVKGVPDTDYSKDYTLIQLDDGGVIRGVYPLGTTDADGYWWTDYQDTQFGNNTITLLLVKVFSGSIEDALDENNDGVLNIEPWSSVPDAVAVNHGTGNTYGIPVLSLMGGASRIPDGTDTDSPDDWTINDFDGAGLDLDGDGILELGTPALEEAVNTPGSANVMVVPGITITQTGDPASTQAAEGDAAGDTYTIRLNTVPPENVTITITPENTQIDIGQGAGNPVDLVFTPDDWSVNQEVNVIADDDKIIEANPHTALISHTAAGGGYDTVVIEDITVSIADNDIAGVTITETDVNTAVEEGGTIDTYTVVLDTIPASDVTITINPDAQVSIDKTELVFTPETALEPQTVTITADDDKVIEGEHSGIISHISASDDPAYVAGALTIASVTAAITDNDAAGITITQTSEGTAVEEGGLGATYLISLNTIPASNVIVILKTGDGQTIAEPAQLTFTPFNALETQEIKVTAVDDFVVEESPHQDLISHSIDAENTADENYKVLDLADKDVLVSIADNDIADITFSKTQVNVFEGGAEDTYTVKLNTIPKGIVTLIITPGDQVTANPGIIEFKNNESALVPVPVTITAIDDSIAEASPHKDTIIHAVKEGSAGEYTALADIASVEAGIADNDSPGVNLSAVSLNTAEGGEPGTYTVKLNTQPKNPVTLSFTTDAQVEAIADIVFLADATAMEPKIITVTAVDDTLAEGVHESIIKHKLTSDDLDYNIAINDVSVSITDNETAGVVITPVNINADEAGTIAAEYTVKLSSVPSTPVTIDFTTDSKQVNPIASLTFTGSTALNPQSVKVSVVDDHYVEGTHTSIISHAIEGTSADEYLDVSVSSVTVSIIDNDTASVIISPVEINVGEGGATASYTVRLSSIPSSKVTIVAAADKDNQLQAVSDIIFESDASALEEKTVEVIAVDDNTAEASPHIVNIINSIASGSASEYKDVAVPSVAVKIADNDSPGITVLPGTVEISEDGTKTAEYTLKLNTVPVNTVTITIIPDSQVSVNHTSLTFNADDTAFNPQSVKVTAVDDAIAEGLHKGLIEHSASSTDLDYDGIAIEDVTAVIIDDDTLVINEFVIDHAVNNSREYVEIKGVPDTDYSKDYTLIQLDDGGVIRGVYPLGTTDANGYWWTDYQDTQFGNNTITLLLVKVFSGSIEDALDENNDGVLNIEPWSSVPDAVAVNHGTGNTYGTPVLSLMGGASRIPDGTDTDSPDDWTINDFDGAGLDLDGDGILELGTPALEEAVNTPGSANIMAVSGITITQTGDPASTQAAEGDAAGDTYTIRLNTVPPENVTITITPENTQIDIGQGAGNPVDLVFTPDDWSVNQEVNVIADDDKIIEANPHTALITHTAAGGGYDTVVIEDITVSIADNDIAGVTITETDVNTAVEEGGTIDTYTVVLDTIPASDVTITINPDAQVSIDKTELVFTPETALEPQIVTITTDDDKVIEGDHSSTISHISASDDPAYAAGALAIASVTAAITDNDTAGITITQTGEDTAVEEGGLGDTYSISLNTIPAGNVIISLKTADGQTIAEPAQLTFTPFNALETQELKVTAVDDFVVEESPHQDLISHSIDAADTADENYKVLDLADKDVLVSIADNDIAGITFSKTQVNVFEGGAEDTYTVKLNTIPNGIVTLIITPGDQVTANPGIIEFKNNESALVPVPVTITAIDDSIAEASPHKDTISHAVKEGSAGEYTALADIASVEAGIADNDSPGINLSAVSLNTAEGGEPGTYTIKLNTQPLSPVTLSFTTDAQIEAIADIVFQADASAMEPKTITITAVDDTLAEGVHESIIKHKLTSDDLDYNIAINDVSVSITDNETAGVVITPVNINADEAGTIAAEYTVKLSSVPSTPVTIDFTTDSKQVNPIASLTFTGSTALNPQSVKVSVVDDHYVEGDHASTITHAVKDGSAEEYLGLTIAGVNINITDNDTAGVIISPVEINVGEGGASASYTVRLSSIPSSKVTISAAADKDNQLQAVSDIIFDNNVSALEEKTVEVIAINDNTVEVSPHIVNIINSIASGSASEYKDVAVPSVAVKIADNDGAGITVSTGNIEISEDGTKTAEYTLKLNTVPAAPVTIKFSTGDQVQPISEIVLDETNPEKTVTVKAVDDDKAEGSHTGIIEHTVFSDDENYNGEVFINTVTAAIEDNDTPGISAEISSDNVIEGAALLYKISLNSIPLEQVEITLTPDAQIDLGEGQGAAKTILFPQGDKSAQEITVTAFDDDIFEGLHKGVISHTVASTDENYDKYIIENLTINISDNDKSDILINEFAADHAGDDTFEFIELKGLPDTDYGNYTLLQIGGDTNEIRLIKTVIIPGFTDENGYWTTGFLTDTLGNGTFTLLLVSGFTGQVDAVLDETSLPWDFIADSIAVFDGDQGDKTYGDAPVLTSIYGASRIPDGTDTDSIDDWMPNDFDGQGFPDLTGTPELGEALNTPGTENKTAAPPVITVSISDASASENSGVIKFRVSLSEVSTKDVKVDYNTTENTAKAGSDFETRSETLTIPAGTSSVFIEVNIINDSIEEAAETFIITLSNAVNAEIADGEAEGTILDDDTEPVTPPAPPIYNTAPVITGQIPLSIPEASALTITFEDLKVTDPDNTYPNGFSLLILEGDNFISQGNAITPVEDFSGELTVPVKVNDGIDDSNVFNLKVTVTPVNKIPVIKGQESVSIPEDTELAIELNFLQVTDMDNKYPDDFTLKIEQGENYTYKGNTIKPALEFTGILTVPVIVNDGMADSNVFMMTINVLEANDIPVITGQLPLSLAADAAALTVKLGDLKVTDSDNIYPDDFSLMLYGGVNYTFEGNTIVPNPGFTGTLSVPVTVSDGIDTSEPFNLAVMVRDLSDKDADGMPDSWEWEYGLDYFKNDADEDLDGDGFTNIQEYLCGTIPNDKNSRSEMPVADAGPDQVVMPGEKVSLSGLNSTGMGKDIKQYIWKQISGKKVELSDSSDAMPVFTAHEVDEKGESLRFQLTIVDECGLRHSDTCIINISFMNKAPKAETGQAQTVEPGTLVVLDASGSTDPNNNSLSYQWIQTSGPEVLLLEPDSMRPAFAAPGRGGAISFRLTVTDSEGLQSDSNYIVNVRQSNLPPKARVKTSSQEMVEGQTFILDASDSSGYSGTLSYRWHQISGYPVTLSDAKSVRPSFVVPALDSDKDMVLGFELVVENADGLRDFKKIYLNARDNGIKGFPSDIITFKADKDKNMGIEAGCMSGLISLKNIADDNISSSGSKPQNLAYGRIDAELTVSGEKACINFYLEQPAPEDALWYAYTSALGWFDFSENAVFNEDRKLVTLTLTDGGPEDEDGVENGFISFVSGLGDKSGSGEVDPGDDDDDDDDKDKPGDNEDETSGGGGGGCFINALSVSFNQ</sequence>
<keyword evidence="5" id="KW-0472">Membrane</keyword>
<dbReference type="SMART" id="SM00710">
    <property type="entry name" value="PbH1"/>
    <property type="match status" value="7"/>
</dbReference>